<accession>A0A927CI38</accession>
<dbReference type="AlphaFoldDB" id="A0A927CI38"/>
<keyword evidence="1" id="KW-1133">Transmembrane helix</keyword>
<evidence type="ECO:0000313" key="2">
    <source>
        <dbReference type="EMBL" id="MBD2866601.1"/>
    </source>
</evidence>
<name>A0A927CI38_9BACL</name>
<evidence type="ECO:0000256" key="1">
    <source>
        <dbReference type="SAM" id="Phobius"/>
    </source>
</evidence>
<feature type="transmembrane region" description="Helical" evidence="1">
    <location>
        <begin position="37"/>
        <end position="60"/>
    </location>
</feature>
<reference evidence="2" key="1">
    <citation type="submission" date="2020-09" db="EMBL/GenBank/DDBJ databases">
        <title>A novel bacterium of genus Paenibacillus, isolated from South China Sea.</title>
        <authorList>
            <person name="Huang H."/>
            <person name="Mo K."/>
            <person name="Hu Y."/>
        </authorList>
    </citation>
    <scope>NUCLEOTIDE SEQUENCE</scope>
    <source>
        <strain evidence="2">IB182363</strain>
    </source>
</reference>
<keyword evidence="3" id="KW-1185">Reference proteome</keyword>
<proteinExistence type="predicted"/>
<keyword evidence="1" id="KW-0472">Membrane</keyword>
<organism evidence="2 3">
    <name type="scientific">Paenibacillus oceani</name>
    <dbReference type="NCBI Taxonomy" id="2772510"/>
    <lineage>
        <taxon>Bacteria</taxon>
        <taxon>Bacillati</taxon>
        <taxon>Bacillota</taxon>
        <taxon>Bacilli</taxon>
        <taxon>Bacillales</taxon>
        <taxon>Paenibacillaceae</taxon>
        <taxon>Paenibacillus</taxon>
    </lineage>
</organism>
<evidence type="ECO:0000313" key="3">
    <source>
        <dbReference type="Proteomes" id="UP000639396"/>
    </source>
</evidence>
<gene>
    <name evidence="2" type="ORF">IDH45_31995</name>
</gene>
<protein>
    <submittedName>
        <fullName evidence="2">Uncharacterized protein</fullName>
    </submittedName>
</protein>
<dbReference type="RefSeq" id="WP_190932215.1">
    <property type="nucleotide sequence ID" value="NZ_JACXJA010000063.1"/>
</dbReference>
<dbReference type="Proteomes" id="UP000639396">
    <property type="component" value="Unassembled WGS sequence"/>
</dbReference>
<dbReference type="EMBL" id="JACXJA010000063">
    <property type="protein sequence ID" value="MBD2866601.1"/>
    <property type="molecule type" value="Genomic_DNA"/>
</dbReference>
<comment type="caution">
    <text evidence="2">The sequence shown here is derived from an EMBL/GenBank/DDBJ whole genome shotgun (WGS) entry which is preliminary data.</text>
</comment>
<keyword evidence="1" id="KW-0812">Transmembrane</keyword>
<sequence length="61" mass="6557">MLTAKRQEELYGICTGLYEVSVISPYLSRKLQVANSAITGIGAGTVLFGFALSGLIRYMLA</sequence>